<sequence length="401" mass="44064">MIARSLLIAPLALLAGCTHLASDNVDSPMDVHRNLLVLDTHLDTPINFGREGWDFAASHTLANDIAQVDLGRMAQGNLDGGFFVIYTAQGPLTPQGYEDALQFARERSDTIDREMARHPAMIGTATSAAEAQRLNDAGKLIALKSIENSYPLGEDLSLLKEFRQRGVSMAGPVHSANNQFADSATDTPRWNGLSPLGQKWVAEMNRLGMVIDASHASDAAFDQMLELSQAPIILSHSSPRWAFDHPRNLDDTRIRKLAEHNGAICMSTIYMSDMHLTDERAELFDRYEQIAELSAAEQADLIRRWRALDQTDPMWSIDFDRYMEAALHLIEVAGVDHVCFGADWDGGGGIKGMMDISALPMLTARLLEAGYTPEQIGQMTSGNVLRIMRAAEATANVTEAN</sequence>
<protein>
    <submittedName>
        <fullName evidence="2">Membrane dipeptidase</fullName>
    </submittedName>
</protein>
<feature type="chain" id="PRO_5026289544" evidence="1">
    <location>
        <begin position="22"/>
        <end position="401"/>
    </location>
</feature>
<feature type="signal peptide" evidence="1">
    <location>
        <begin position="1"/>
        <end position="21"/>
    </location>
</feature>
<keyword evidence="1" id="KW-0732">Signal</keyword>
<evidence type="ECO:0000313" key="3">
    <source>
        <dbReference type="Proteomes" id="UP000438476"/>
    </source>
</evidence>
<evidence type="ECO:0000313" key="2">
    <source>
        <dbReference type="EMBL" id="MXO66744.1"/>
    </source>
</evidence>
<accession>A0A6I4T6B7</accession>
<dbReference type="RefSeq" id="WP_160737195.1">
    <property type="nucleotide sequence ID" value="NZ_WTYT01000006.1"/>
</dbReference>
<comment type="caution">
    <text evidence="2">The sequence shown here is derived from an EMBL/GenBank/DDBJ whole genome shotgun (WGS) entry which is preliminary data.</text>
</comment>
<evidence type="ECO:0000256" key="1">
    <source>
        <dbReference type="SAM" id="SignalP"/>
    </source>
</evidence>
<dbReference type="InterPro" id="IPR008257">
    <property type="entry name" value="Pept_M19"/>
</dbReference>
<dbReference type="PANTHER" id="PTHR10443">
    <property type="entry name" value="MICROSOMAL DIPEPTIDASE"/>
    <property type="match status" value="1"/>
</dbReference>
<dbReference type="PROSITE" id="PS51365">
    <property type="entry name" value="RENAL_DIPEPTIDASE_2"/>
    <property type="match status" value="1"/>
</dbReference>
<dbReference type="GO" id="GO:0070573">
    <property type="term" value="F:metallodipeptidase activity"/>
    <property type="evidence" value="ECO:0007669"/>
    <property type="project" value="InterPro"/>
</dbReference>
<dbReference type="Pfam" id="PF01244">
    <property type="entry name" value="Peptidase_M19"/>
    <property type="match status" value="1"/>
</dbReference>
<dbReference type="Gene3D" id="3.20.20.140">
    <property type="entry name" value="Metal-dependent hydrolases"/>
    <property type="match status" value="1"/>
</dbReference>
<name>A0A6I4T6B7_9SPHN</name>
<proteinExistence type="predicted"/>
<reference evidence="2 3" key="1">
    <citation type="submission" date="2019-12" db="EMBL/GenBank/DDBJ databases">
        <title>Genomic-based taxomic classification of the family Erythrobacteraceae.</title>
        <authorList>
            <person name="Xu L."/>
        </authorList>
    </citation>
    <scope>NUCLEOTIDE SEQUENCE [LARGE SCALE GENOMIC DNA]</scope>
    <source>
        <strain evidence="2 3">LMG 29518</strain>
    </source>
</reference>
<dbReference type="CDD" id="cd01301">
    <property type="entry name" value="rDP_like"/>
    <property type="match status" value="1"/>
</dbReference>
<gene>
    <name evidence="2" type="ORF">GRI91_13340</name>
</gene>
<dbReference type="InterPro" id="IPR032466">
    <property type="entry name" value="Metal_Hydrolase"/>
</dbReference>
<dbReference type="EMBL" id="WTYT01000006">
    <property type="protein sequence ID" value="MXO66744.1"/>
    <property type="molecule type" value="Genomic_DNA"/>
</dbReference>
<organism evidence="2 3">
    <name type="scientific">Altericroceibacterium endophyticum</name>
    <dbReference type="NCBI Taxonomy" id="1808508"/>
    <lineage>
        <taxon>Bacteria</taxon>
        <taxon>Pseudomonadati</taxon>
        <taxon>Pseudomonadota</taxon>
        <taxon>Alphaproteobacteria</taxon>
        <taxon>Sphingomonadales</taxon>
        <taxon>Erythrobacteraceae</taxon>
        <taxon>Altericroceibacterium</taxon>
    </lineage>
</organism>
<dbReference type="SUPFAM" id="SSF51556">
    <property type="entry name" value="Metallo-dependent hydrolases"/>
    <property type="match status" value="1"/>
</dbReference>
<dbReference type="Proteomes" id="UP000438476">
    <property type="component" value="Unassembled WGS sequence"/>
</dbReference>
<keyword evidence="3" id="KW-1185">Reference proteome</keyword>
<dbReference type="GO" id="GO:0006508">
    <property type="term" value="P:proteolysis"/>
    <property type="evidence" value="ECO:0007669"/>
    <property type="project" value="InterPro"/>
</dbReference>
<dbReference type="OrthoDB" id="9804920at2"/>
<dbReference type="AlphaFoldDB" id="A0A6I4T6B7"/>
<dbReference type="PROSITE" id="PS51257">
    <property type="entry name" value="PROKAR_LIPOPROTEIN"/>
    <property type="match status" value="1"/>
</dbReference>
<dbReference type="PANTHER" id="PTHR10443:SF12">
    <property type="entry name" value="DIPEPTIDASE"/>
    <property type="match status" value="1"/>
</dbReference>